<evidence type="ECO:0000256" key="4">
    <source>
        <dbReference type="ARBA" id="ARBA00022801"/>
    </source>
</evidence>
<name>A0A1E3WDL1_9HYPH</name>
<dbReference type="OrthoDB" id="9786661at2"/>
<keyword evidence="4" id="KW-0378">Hydrolase</keyword>
<dbReference type="GO" id="GO:0009254">
    <property type="term" value="P:peptidoglycan turnover"/>
    <property type="evidence" value="ECO:0007669"/>
    <property type="project" value="TreeGrafter"/>
</dbReference>
<keyword evidence="7" id="KW-0732">Signal</keyword>
<dbReference type="InterPro" id="IPR050226">
    <property type="entry name" value="NagZ_Beta-hexosaminidase"/>
</dbReference>
<dbReference type="RefSeq" id="WP_069622887.1">
    <property type="nucleotide sequence ID" value="NZ_LPWD01000033.1"/>
</dbReference>
<evidence type="ECO:0000313" key="10">
    <source>
        <dbReference type="Proteomes" id="UP000095042"/>
    </source>
</evidence>
<keyword evidence="5" id="KW-0326">Glycosidase</keyword>
<evidence type="ECO:0000259" key="8">
    <source>
        <dbReference type="Pfam" id="PF00933"/>
    </source>
</evidence>
<evidence type="ECO:0000256" key="3">
    <source>
        <dbReference type="ARBA" id="ARBA00012663"/>
    </source>
</evidence>
<dbReference type="AlphaFoldDB" id="A0A1E3WDL1"/>
<evidence type="ECO:0000256" key="7">
    <source>
        <dbReference type="SAM" id="SignalP"/>
    </source>
</evidence>
<dbReference type="Gene3D" id="3.20.20.300">
    <property type="entry name" value="Glycoside hydrolase, family 3, N-terminal domain"/>
    <property type="match status" value="1"/>
</dbReference>
<keyword evidence="10" id="KW-1185">Reference proteome</keyword>
<organism evidence="9 10">
    <name type="scientific">Methyloceanibacter marginalis</name>
    <dbReference type="NCBI Taxonomy" id="1774971"/>
    <lineage>
        <taxon>Bacteria</taxon>
        <taxon>Pseudomonadati</taxon>
        <taxon>Pseudomonadota</taxon>
        <taxon>Alphaproteobacteria</taxon>
        <taxon>Hyphomicrobiales</taxon>
        <taxon>Hyphomicrobiaceae</taxon>
        <taxon>Methyloceanibacter</taxon>
    </lineage>
</organism>
<feature type="chain" id="PRO_5009139232" description="beta-N-acetylhexosaminidase" evidence="7">
    <location>
        <begin position="31"/>
        <end position="407"/>
    </location>
</feature>
<comment type="similarity">
    <text evidence="2">Belongs to the glycosyl hydrolase 3 family.</text>
</comment>
<comment type="caution">
    <text evidence="9">The sequence shown here is derived from an EMBL/GenBank/DDBJ whole genome shotgun (WGS) entry which is preliminary data.</text>
</comment>
<dbReference type="PANTHER" id="PTHR30480:SF13">
    <property type="entry name" value="BETA-HEXOSAMINIDASE"/>
    <property type="match status" value="1"/>
</dbReference>
<accession>A0A1E3WDL1</accession>
<dbReference type="InterPro" id="IPR001764">
    <property type="entry name" value="Glyco_hydro_3_N"/>
</dbReference>
<comment type="catalytic activity">
    <reaction evidence="1">
        <text>Hydrolysis of terminal non-reducing N-acetyl-D-hexosamine residues in N-acetyl-beta-D-hexosaminides.</text>
        <dbReference type="EC" id="3.2.1.52"/>
    </reaction>
</comment>
<dbReference type="InterPro" id="IPR036962">
    <property type="entry name" value="Glyco_hydro_3_N_sf"/>
</dbReference>
<evidence type="ECO:0000313" key="9">
    <source>
        <dbReference type="EMBL" id="ODS03904.1"/>
    </source>
</evidence>
<dbReference type="Pfam" id="PF00933">
    <property type="entry name" value="Glyco_hydro_3"/>
    <property type="match status" value="1"/>
</dbReference>
<protein>
    <recommendedName>
        <fullName evidence="3">beta-N-acetylhexosaminidase</fullName>
        <ecNumber evidence="3">3.2.1.52</ecNumber>
    </recommendedName>
</protein>
<evidence type="ECO:0000256" key="2">
    <source>
        <dbReference type="ARBA" id="ARBA00005336"/>
    </source>
</evidence>
<dbReference type="InterPro" id="IPR017853">
    <property type="entry name" value="GH"/>
</dbReference>
<evidence type="ECO:0000256" key="6">
    <source>
        <dbReference type="SAM" id="MobiDB-lite"/>
    </source>
</evidence>
<proteinExistence type="inferred from homology"/>
<sequence>MSPRFSPAFALKALLALSLTVCVAVPAPYAAPIPAGCGSKRLDRMVGQMILVGFPGDDENDAGVKAVRAQLNKGTIGGVVLFPENIHRRKQLKHLIAFLRNAHSNPRPFIAVDQEGGKVQRLNPWNGFKWFPAAAKVARDPSYASPEAAMQLYGEMAAELADAGFNMNLGPVVDLNTNPGNPVIGARGRSFGADPDAVTSLAASFIKAHRAANIVTVAKHFPGHGSSAVDSHKRLADVSQTWREAELEPYRRLAEDGLLDAVMIGHLYHPRFSDLEDLPASLSAKAPRALRNTSWLDFDGVIMSDDMEMGAVRDDFTPEELAVKAVKAGTDIVVFSNVQAEEPQLGVRIHRALVEAVCDGRLSRSRVTDAYRPNHELEAAPGRGISDRYRARSRPTAHNRNTPCSRE</sequence>
<feature type="compositionally biased region" description="Polar residues" evidence="6">
    <location>
        <begin position="398"/>
        <end position="407"/>
    </location>
</feature>
<dbReference type="GO" id="GO:0004563">
    <property type="term" value="F:beta-N-acetylhexosaminidase activity"/>
    <property type="evidence" value="ECO:0007669"/>
    <property type="project" value="UniProtKB-EC"/>
</dbReference>
<dbReference type="EMBL" id="LPWD01000033">
    <property type="protein sequence ID" value="ODS03904.1"/>
    <property type="molecule type" value="Genomic_DNA"/>
</dbReference>
<dbReference type="GO" id="GO:0005975">
    <property type="term" value="P:carbohydrate metabolic process"/>
    <property type="evidence" value="ECO:0007669"/>
    <property type="project" value="InterPro"/>
</dbReference>
<dbReference type="EC" id="3.2.1.52" evidence="3"/>
<feature type="region of interest" description="Disordered" evidence="6">
    <location>
        <begin position="373"/>
        <end position="407"/>
    </location>
</feature>
<dbReference type="SUPFAM" id="SSF51445">
    <property type="entry name" value="(Trans)glycosidases"/>
    <property type="match status" value="1"/>
</dbReference>
<gene>
    <name evidence="9" type="ORF">AUC71_07030</name>
</gene>
<feature type="signal peptide" evidence="7">
    <location>
        <begin position="1"/>
        <end position="30"/>
    </location>
</feature>
<evidence type="ECO:0000256" key="5">
    <source>
        <dbReference type="ARBA" id="ARBA00023295"/>
    </source>
</evidence>
<feature type="domain" description="Glycoside hydrolase family 3 N-terminal" evidence="8">
    <location>
        <begin position="42"/>
        <end position="371"/>
    </location>
</feature>
<evidence type="ECO:0000256" key="1">
    <source>
        <dbReference type="ARBA" id="ARBA00001231"/>
    </source>
</evidence>
<reference evidence="9 10" key="1">
    <citation type="journal article" date="2016" name="Environ. Microbiol.">
        <title>New Methyloceanibacter diversity from North Sea sediments includes methanotroph containing solely the soluble methane monooxygenase.</title>
        <authorList>
            <person name="Vekeman B."/>
            <person name="Kerckhof F.M."/>
            <person name="Cremers G."/>
            <person name="de Vos P."/>
            <person name="Vandamme P."/>
            <person name="Boon N."/>
            <person name="Op den Camp H.J."/>
            <person name="Heylen K."/>
        </authorList>
    </citation>
    <scope>NUCLEOTIDE SEQUENCE [LARGE SCALE GENOMIC DNA]</scope>
    <source>
        <strain evidence="9 10">R-67177</strain>
    </source>
</reference>
<dbReference type="Proteomes" id="UP000095042">
    <property type="component" value="Unassembled WGS sequence"/>
</dbReference>
<dbReference type="PANTHER" id="PTHR30480">
    <property type="entry name" value="BETA-HEXOSAMINIDASE-RELATED"/>
    <property type="match status" value="1"/>
</dbReference>